<keyword evidence="3" id="KW-1185">Reference proteome</keyword>
<protein>
    <submittedName>
        <fullName evidence="2">Anti-sigma factor</fullName>
    </submittedName>
</protein>
<comment type="caution">
    <text evidence="2">The sequence shown here is derived from an EMBL/GenBank/DDBJ whole genome shotgun (WGS) entry which is preliminary data.</text>
</comment>
<organism evidence="2 3">
    <name type="scientific">Devosia litorisediminis</name>
    <dbReference type="NCBI Taxonomy" id="2829817"/>
    <lineage>
        <taxon>Bacteria</taxon>
        <taxon>Pseudomonadati</taxon>
        <taxon>Pseudomonadota</taxon>
        <taxon>Alphaproteobacteria</taxon>
        <taxon>Hyphomicrobiales</taxon>
        <taxon>Devosiaceae</taxon>
        <taxon>Devosia</taxon>
    </lineage>
</organism>
<dbReference type="GO" id="GO:0016989">
    <property type="term" value="F:sigma factor antagonist activity"/>
    <property type="evidence" value="ECO:0007669"/>
    <property type="project" value="TreeGrafter"/>
</dbReference>
<gene>
    <name evidence="2" type="ORF">KD146_00265</name>
</gene>
<dbReference type="Gene3D" id="1.10.10.1320">
    <property type="entry name" value="Anti-sigma factor, zinc-finger domain"/>
    <property type="match status" value="1"/>
</dbReference>
<sequence>MSLITRDTLMAFVDGQLDPAQIPAVQAYLAANPDAAAELALMQRQTQALQSLFDPVAAEPVPARLRARRIAAEQIQHRGRIWRWAAAAVVLLALGLGAGWFARPVFDAPTASATLIADAVNAHTVFVAENRHAVEVGGDDSAHLSSWLSNRLDTNLGMPDLSAQGFALVGGRLLPGEPELGGRAAQLMYENTSQQRITVYVTAALPDRQQVTQLASVDNTEAFYWANARITCTVVGTLPVDQMQAVSQAVYVQLTEGDISAARYRS</sequence>
<accession>A0A942I4Z1</accession>
<dbReference type="PANTHER" id="PTHR30273:SF2">
    <property type="entry name" value="PROTEIN FECR"/>
    <property type="match status" value="1"/>
</dbReference>
<evidence type="ECO:0000313" key="2">
    <source>
        <dbReference type="EMBL" id="MBS3847117.1"/>
    </source>
</evidence>
<dbReference type="PANTHER" id="PTHR30273">
    <property type="entry name" value="PERIPLASMIC SIGNAL SENSOR AND SIGMA FACTOR ACTIVATOR FECR-RELATED"/>
    <property type="match status" value="1"/>
</dbReference>
<reference evidence="2" key="1">
    <citation type="submission" date="2021-04" db="EMBL/GenBank/DDBJ databases">
        <title>Devosia litorisediminis sp. nov., isolated from a sand dune.</title>
        <authorList>
            <person name="Park S."/>
            <person name="Yoon J.-H."/>
        </authorList>
    </citation>
    <scope>NUCLEOTIDE SEQUENCE</scope>
    <source>
        <strain evidence="2">BSSL-BM10</strain>
    </source>
</reference>
<dbReference type="InterPro" id="IPR012373">
    <property type="entry name" value="Ferrdict_sens_TM"/>
</dbReference>
<evidence type="ECO:0000256" key="1">
    <source>
        <dbReference type="SAM" id="Phobius"/>
    </source>
</evidence>
<dbReference type="RefSeq" id="WP_212656771.1">
    <property type="nucleotide sequence ID" value="NZ_JAGXTP010000001.1"/>
</dbReference>
<name>A0A942I4Z1_9HYPH</name>
<keyword evidence="1" id="KW-1133">Transmembrane helix</keyword>
<keyword evidence="1" id="KW-0472">Membrane</keyword>
<feature type="transmembrane region" description="Helical" evidence="1">
    <location>
        <begin position="81"/>
        <end position="102"/>
    </location>
</feature>
<dbReference type="Proteomes" id="UP000678281">
    <property type="component" value="Unassembled WGS sequence"/>
</dbReference>
<evidence type="ECO:0000313" key="3">
    <source>
        <dbReference type="Proteomes" id="UP000678281"/>
    </source>
</evidence>
<proteinExistence type="predicted"/>
<dbReference type="AlphaFoldDB" id="A0A942I4Z1"/>
<dbReference type="InterPro" id="IPR041916">
    <property type="entry name" value="Anti_sigma_zinc_sf"/>
</dbReference>
<dbReference type="EMBL" id="JAGXTP010000001">
    <property type="protein sequence ID" value="MBS3847117.1"/>
    <property type="molecule type" value="Genomic_DNA"/>
</dbReference>
<keyword evidence="1" id="KW-0812">Transmembrane</keyword>